<sequence length="162" mass="17965">MVSLATLPWLWMSQFPELCSEIRSSNVVAQMCMEVSSSSNGHPTDLHFDLMGSPFTKCKSKMIVKTESGVKREKLTKPDPPCVVCGGTGKTDCFMCDGRGRTNFTDQVMLPKGQWPKWCADCKGSGLSYCSRCFGTGERRGVIGFHVLEEDTTIQRKNGSHR</sequence>
<reference evidence="2" key="1">
    <citation type="journal article" date="2024" name="Proc. Natl. Acad. Sci. U.S.A.">
        <title>Extraordinary preservation of gene collinearity over three hundred million years revealed in homosporous lycophytes.</title>
        <authorList>
            <person name="Li C."/>
            <person name="Wickell D."/>
            <person name="Kuo L.Y."/>
            <person name="Chen X."/>
            <person name="Nie B."/>
            <person name="Liao X."/>
            <person name="Peng D."/>
            <person name="Ji J."/>
            <person name="Jenkins J."/>
            <person name="Williams M."/>
            <person name="Shu S."/>
            <person name="Plott C."/>
            <person name="Barry K."/>
            <person name="Rajasekar S."/>
            <person name="Grimwood J."/>
            <person name="Han X."/>
            <person name="Sun S."/>
            <person name="Hou Z."/>
            <person name="He W."/>
            <person name="Dai G."/>
            <person name="Sun C."/>
            <person name="Schmutz J."/>
            <person name="Leebens-Mack J.H."/>
            <person name="Li F.W."/>
            <person name="Wang L."/>
        </authorList>
    </citation>
    <scope>NUCLEOTIDE SEQUENCE [LARGE SCALE GENOMIC DNA]</scope>
    <source>
        <strain evidence="2">cv. PW_Plant_1</strain>
    </source>
</reference>
<organism evidence="1 2">
    <name type="scientific">Diphasiastrum complanatum</name>
    <name type="common">Issler's clubmoss</name>
    <name type="synonym">Lycopodium complanatum</name>
    <dbReference type="NCBI Taxonomy" id="34168"/>
    <lineage>
        <taxon>Eukaryota</taxon>
        <taxon>Viridiplantae</taxon>
        <taxon>Streptophyta</taxon>
        <taxon>Embryophyta</taxon>
        <taxon>Tracheophyta</taxon>
        <taxon>Lycopodiopsida</taxon>
        <taxon>Lycopodiales</taxon>
        <taxon>Lycopodiaceae</taxon>
        <taxon>Lycopodioideae</taxon>
        <taxon>Diphasiastrum</taxon>
    </lineage>
</organism>
<gene>
    <name evidence="1" type="ORF">O6H91_11G088500</name>
</gene>
<evidence type="ECO:0000313" key="2">
    <source>
        <dbReference type="Proteomes" id="UP001162992"/>
    </source>
</evidence>
<dbReference type="EMBL" id="CM055102">
    <property type="protein sequence ID" value="KAJ7539352.1"/>
    <property type="molecule type" value="Genomic_DNA"/>
</dbReference>
<dbReference type="Proteomes" id="UP001162992">
    <property type="component" value="Chromosome 11"/>
</dbReference>
<comment type="caution">
    <text evidence="1">The sequence shown here is derived from an EMBL/GenBank/DDBJ whole genome shotgun (WGS) entry which is preliminary data.</text>
</comment>
<name>A0ACC2CBE5_DIPCM</name>
<proteinExistence type="predicted"/>
<evidence type="ECO:0000313" key="1">
    <source>
        <dbReference type="EMBL" id="KAJ7539352.1"/>
    </source>
</evidence>
<accession>A0ACC2CBE5</accession>
<keyword evidence="2" id="KW-1185">Reference proteome</keyword>
<protein>
    <submittedName>
        <fullName evidence="1">Uncharacterized protein</fullName>
    </submittedName>
</protein>